<name>A0A6A4HBF8_9AGAR</name>
<evidence type="ECO:0008006" key="6">
    <source>
        <dbReference type="Google" id="ProtNLM"/>
    </source>
</evidence>
<protein>
    <recommendedName>
        <fullName evidence="6">Tat pathway signal sequence</fullName>
    </recommendedName>
</protein>
<evidence type="ECO:0000256" key="1">
    <source>
        <dbReference type="ARBA" id="ARBA00004685"/>
    </source>
</evidence>
<comment type="pathway">
    <text evidence="1">Mycotoxin biosynthesis.</text>
</comment>
<evidence type="ECO:0000256" key="3">
    <source>
        <dbReference type="SAM" id="Phobius"/>
    </source>
</evidence>
<proteinExistence type="inferred from homology"/>
<accession>A0A6A4HBF8</accession>
<dbReference type="EMBL" id="ML769537">
    <property type="protein sequence ID" value="KAE9395136.1"/>
    <property type="molecule type" value="Genomic_DNA"/>
</dbReference>
<evidence type="ECO:0000313" key="4">
    <source>
        <dbReference type="EMBL" id="KAE9395136.1"/>
    </source>
</evidence>
<organism evidence="4 5">
    <name type="scientific">Gymnopus androsaceus JB14</name>
    <dbReference type="NCBI Taxonomy" id="1447944"/>
    <lineage>
        <taxon>Eukaryota</taxon>
        <taxon>Fungi</taxon>
        <taxon>Dikarya</taxon>
        <taxon>Basidiomycota</taxon>
        <taxon>Agaricomycotina</taxon>
        <taxon>Agaricomycetes</taxon>
        <taxon>Agaricomycetidae</taxon>
        <taxon>Agaricales</taxon>
        <taxon>Marasmiineae</taxon>
        <taxon>Omphalotaceae</taxon>
        <taxon>Gymnopus</taxon>
    </lineage>
</organism>
<dbReference type="Proteomes" id="UP000799118">
    <property type="component" value="Unassembled WGS sequence"/>
</dbReference>
<dbReference type="Pfam" id="PF11807">
    <property type="entry name" value="UstYa"/>
    <property type="match status" value="1"/>
</dbReference>
<dbReference type="GO" id="GO:0043386">
    <property type="term" value="P:mycotoxin biosynthetic process"/>
    <property type="evidence" value="ECO:0007669"/>
    <property type="project" value="InterPro"/>
</dbReference>
<keyword evidence="3" id="KW-0472">Membrane</keyword>
<dbReference type="AlphaFoldDB" id="A0A6A4HBF8"/>
<keyword evidence="5" id="KW-1185">Reference proteome</keyword>
<dbReference type="InterPro" id="IPR021765">
    <property type="entry name" value="UstYa-like"/>
</dbReference>
<keyword evidence="3" id="KW-0812">Transmembrane</keyword>
<sequence>MWFSTSRERSSIAYEPLITDRNSISKEEFAELPELKNNSSSYRRAGISFLILFVGVILGLVAARISRNNATNLRPTSLVYSPAQSALRYQSLRFNGSFGTHLTEYQVEPSEALDEKWHDLFRYGISRIPASEAEKLLHKTVPIPGDEEHYIVSLDVFHQLHCLNVIRKQLYPDYYTPEPTVHVDHCVDMLRQALSCNVDITPIPWKWSRSEQATLPVMDGTHQCVDFENIQKWAYDNRMTADFDETVNLELKRHMI</sequence>
<evidence type="ECO:0000256" key="2">
    <source>
        <dbReference type="ARBA" id="ARBA00035112"/>
    </source>
</evidence>
<feature type="transmembrane region" description="Helical" evidence="3">
    <location>
        <begin position="45"/>
        <end position="65"/>
    </location>
</feature>
<gene>
    <name evidence="4" type="ORF">BT96DRAFT_862126</name>
</gene>
<keyword evidence="3" id="KW-1133">Transmembrane helix</keyword>
<dbReference type="PANTHER" id="PTHR33365:SF4">
    <property type="entry name" value="CYCLOCHLOROTINE BIOSYNTHESIS PROTEIN O"/>
    <property type="match status" value="1"/>
</dbReference>
<evidence type="ECO:0000313" key="5">
    <source>
        <dbReference type="Proteomes" id="UP000799118"/>
    </source>
</evidence>
<dbReference type="OrthoDB" id="3687641at2759"/>
<dbReference type="PANTHER" id="PTHR33365">
    <property type="entry name" value="YALI0B05434P"/>
    <property type="match status" value="1"/>
</dbReference>
<reference evidence="4" key="1">
    <citation type="journal article" date="2019" name="Environ. Microbiol.">
        <title>Fungal ecological strategies reflected in gene transcription - a case study of two litter decomposers.</title>
        <authorList>
            <person name="Barbi F."/>
            <person name="Kohler A."/>
            <person name="Barry K."/>
            <person name="Baskaran P."/>
            <person name="Daum C."/>
            <person name="Fauchery L."/>
            <person name="Ihrmark K."/>
            <person name="Kuo A."/>
            <person name="LaButti K."/>
            <person name="Lipzen A."/>
            <person name="Morin E."/>
            <person name="Grigoriev I.V."/>
            <person name="Henrissat B."/>
            <person name="Lindahl B."/>
            <person name="Martin F."/>
        </authorList>
    </citation>
    <scope>NUCLEOTIDE SEQUENCE</scope>
    <source>
        <strain evidence="4">JB14</strain>
    </source>
</reference>
<comment type="similarity">
    <text evidence="2">Belongs to the ustYa family.</text>
</comment>